<feature type="binding site" evidence="8">
    <location>
        <position position="377"/>
    </location>
    <ligand>
        <name>[4Fe-4S] cluster</name>
        <dbReference type="ChEBI" id="CHEBI:49883"/>
        <label>2</label>
    </ligand>
</feature>
<protein>
    <recommendedName>
        <fullName evidence="8">Ion-translocating oxidoreductase complex subunit C</fullName>
        <ecNumber evidence="8">7.-.-.-</ecNumber>
    </recommendedName>
    <alternativeName>
        <fullName evidence="8">Rnf electron transport complex subunit C</fullName>
    </alternativeName>
</protein>
<dbReference type="AlphaFoldDB" id="A0A2U1E4K5"/>
<keyword evidence="8" id="KW-1003">Cell membrane</keyword>
<comment type="function">
    <text evidence="8">Part of a membrane-bound complex that couples electron transfer with translocation of ions across the membrane.</text>
</comment>
<comment type="subcellular location">
    <subcellularLocation>
        <location evidence="8">Cell membrane</location>
        <topology evidence="8">Peripheral membrane protein</topology>
    </subcellularLocation>
</comment>
<dbReference type="InterPro" id="IPR037225">
    <property type="entry name" value="Nuo51_FMN-bd_sf"/>
</dbReference>
<dbReference type="Gene3D" id="3.40.50.11540">
    <property type="entry name" value="NADH-ubiquinone oxidoreductase 51kDa subunit"/>
    <property type="match status" value="1"/>
</dbReference>
<evidence type="ECO:0000256" key="4">
    <source>
        <dbReference type="ARBA" id="ARBA00022737"/>
    </source>
</evidence>
<dbReference type="SUPFAM" id="SSF46548">
    <property type="entry name" value="alpha-helical ferredoxin"/>
    <property type="match status" value="1"/>
</dbReference>
<organism evidence="10 11">
    <name type="scientific">Ezakiella coagulans</name>
    <dbReference type="NCBI Taxonomy" id="46507"/>
    <lineage>
        <taxon>Bacteria</taxon>
        <taxon>Bacillati</taxon>
        <taxon>Bacillota</taxon>
        <taxon>Tissierellia</taxon>
        <taxon>Ezakiella</taxon>
    </lineage>
</organism>
<keyword evidence="7 8" id="KW-0411">Iron-sulfur</keyword>
<feature type="binding site" evidence="8">
    <location>
        <position position="409"/>
    </location>
    <ligand>
        <name>[4Fe-4S] cluster</name>
        <dbReference type="ChEBI" id="CHEBI:49883"/>
        <label>2</label>
    </ligand>
</feature>
<keyword evidence="2 8" id="KW-0004">4Fe-4S</keyword>
<evidence type="ECO:0000313" key="10">
    <source>
        <dbReference type="EMBL" id="PVY94880.1"/>
    </source>
</evidence>
<dbReference type="GO" id="GO:0046872">
    <property type="term" value="F:metal ion binding"/>
    <property type="evidence" value="ECO:0007669"/>
    <property type="project" value="UniProtKB-KW"/>
</dbReference>
<proteinExistence type="inferred from homology"/>
<dbReference type="HAMAP" id="MF_00461">
    <property type="entry name" value="RsxC_RnfC"/>
    <property type="match status" value="1"/>
</dbReference>
<comment type="cofactor">
    <cofactor evidence="8">
        <name>[4Fe-4S] cluster</name>
        <dbReference type="ChEBI" id="CHEBI:49883"/>
    </cofactor>
    <text evidence="8">Binds 2 [4Fe-4S] clusters per subunit.</text>
</comment>
<dbReference type="GO" id="GO:0009055">
    <property type="term" value="F:electron transfer activity"/>
    <property type="evidence" value="ECO:0007669"/>
    <property type="project" value="InterPro"/>
</dbReference>
<keyword evidence="6 8" id="KW-0408">Iron</keyword>
<keyword evidence="1 8" id="KW-0813">Transport</keyword>
<dbReference type="NCBIfam" id="NF003454">
    <property type="entry name" value="PRK05035.1"/>
    <property type="match status" value="1"/>
</dbReference>
<keyword evidence="8" id="KW-0472">Membrane</keyword>
<dbReference type="GO" id="GO:0051539">
    <property type="term" value="F:4 iron, 4 sulfur cluster binding"/>
    <property type="evidence" value="ECO:0007669"/>
    <property type="project" value="UniProtKB-KW"/>
</dbReference>
<dbReference type="Pfam" id="PF13237">
    <property type="entry name" value="Fer4_10"/>
    <property type="match status" value="1"/>
</dbReference>
<name>A0A2U1E4K5_9FIRM</name>
<evidence type="ECO:0000256" key="8">
    <source>
        <dbReference type="HAMAP-Rule" id="MF_00461"/>
    </source>
</evidence>
<dbReference type="EMBL" id="QEKV01000003">
    <property type="protein sequence ID" value="PVY94880.1"/>
    <property type="molecule type" value="Genomic_DNA"/>
</dbReference>
<feature type="binding site" evidence="8">
    <location>
        <position position="412"/>
    </location>
    <ligand>
        <name>[4Fe-4S] cluster</name>
        <dbReference type="ChEBI" id="CHEBI:49883"/>
        <label>2</label>
    </ligand>
</feature>
<dbReference type="Pfam" id="PF01512">
    <property type="entry name" value="Complex1_51K"/>
    <property type="match status" value="1"/>
</dbReference>
<feature type="domain" description="4Fe-4S ferredoxin-type" evidence="9">
    <location>
        <begin position="397"/>
        <end position="428"/>
    </location>
</feature>
<evidence type="ECO:0000256" key="1">
    <source>
        <dbReference type="ARBA" id="ARBA00022448"/>
    </source>
</evidence>
<evidence type="ECO:0000256" key="7">
    <source>
        <dbReference type="ARBA" id="ARBA00023014"/>
    </source>
</evidence>
<feature type="binding site" evidence="8">
    <location>
        <position position="370"/>
    </location>
    <ligand>
        <name>[4Fe-4S] cluster</name>
        <dbReference type="ChEBI" id="CHEBI:49883"/>
        <label>1</label>
    </ligand>
</feature>
<dbReference type="InterPro" id="IPR011538">
    <property type="entry name" value="Nuo51_FMN-bd"/>
</dbReference>
<evidence type="ECO:0000313" key="11">
    <source>
        <dbReference type="Proteomes" id="UP000245793"/>
    </source>
</evidence>
<feature type="binding site" evidence="8">
    <location>
        <position position="406"/>
    </location>
    <ligand>
        <name>[4Fe-4S] cluster</name>
        <dbReference type="ChEBI" id="CHEBI:49883"/>
        <label>2</label>
    </ligand>
</feature>
<comment type="subunit">
    <text evidence="8">The complex is composed of six subunits: RnfA, RnfB, RnfC, RnfD, RnfE and RnfG.</text>
</comment>
<dbReference type="PANTHER" id="PTHR43034:SF2">
    <property type="entry name" value="ION-TRANSLOCATING OXIDOREDUCTASE COMPLEX SUBUNIT C"/>
    <property type="match status" value="1"/>
</dbReference>
<dbReference type="GO" id="GO:0022900">
    <property type="term" value="P:electron transport chain"/>
    <property type="evidence" value="ECO:0007669"/>
    <property type="project" value="UniProtKB-UniRule"/>
</dbReference>
<dbReference type="Pfam" id="PF13375">
    <property type="entry name" value="RnfC_N"/>
    <property type="match status" value="1"/>
</dbReference>
<keyword evidence="11" id="KW-1185">Reference proteome</keyword>
<dbReference type="EC" id="7.-.-.-" evidence="8"/>
<keyword evidence="3 8" id="KW-0479">Metal-binding</keyword>
<accession>A0A2U1E4K5</accession>
<sequence>MKLDNLTFKGGLHIPEFKELSEKCKITSPSEVEEVIIPLSQHVGAPCEALVKVGDEVLMGQKIGDSSANLYAPVHSSVSGTVTKIEERFLLDGSKATCVYIKNNHKDEPAYKILNDNLDSLTKEEIIARVKEAGVVGMGGAAFPAHSKLNGALTGVDSIILNGAECEPYLTCDHRMMLEWGEKIVEGLRVIMKVTGAKDGYIGIEDNKPDAIENLRAIVKNYPNLHVASVKTKFPQGDSYRMVDSILGRKVPEGGRTGNVNTLVTNVGTAAAIADAALRGIPSYERVVTVTGDGVKKPTNVLARVGTKISDLIKMADGFNGSPKAIVSGGPMTGYSQFDGTTPAQKNTSGLIVLHKDTATEYEVSPCIRCAKCVHACPVHLLPLNIAAYALAGRFEDTAKYHANACIACGSCSYICPAHRPLTELVTASKRELRASAKRAR</sequence>
<keyword evidence="5 8" id="KW-0249">Electron transport</keyword>
<dbReference type="PROSITE" id="PS51379">
    <property type="entry name" value="4FE4S_FER_2"/>
    <property type="match status" value="2"/>
</dbReference>
<dbReference type="GO" id="GO:0005886">
    <property type="term" value="C:plasma membrane"/>
    <property type="evidence" value="ECO:0007669"/>
    <property type="project" value="UniProtKB-SubCell"/>
</dbReference>
<evidence type="ECO:0000256" key="5">
    <source>
        <dbReference type="ARBA" id="ARBA00022982"/>
    </source>
</evidence>
<dbReference type="PROSITE" id="PS00198">
    <property type="entry name" value="4FE4S_FER_1"/>
    <property type="match status" value="1"/>
</dbReference>
<reference evidence="10 11" key="1">
    <citation type="submission" date="2018-04" db="EMBL/GenBank/DDBJ databases">
        <title>Genomic Encyclopedia of Type Strains, Phase IV (KMG-IV): sequencing the most valuable type-strain genomes for metagenomic binning, comparative biology and taxonomic classification.</title>
        <authorList>
            <person name="Goeker M."/>
        </authorList>
    </citation>
    <scope>NUCLEOTIDE SEQUENCE [LARGE SCALE GENOMIC DNA]</scope>
    <source>
        <strain evidence="10 11">DSM 20705</strain>
    </source>
</reference>
<dbReference type="InterPro" id="IPR026902">
    <property type="entry name" value="RnfC_N"/>
</dbReference>
<evidence type="ECO:0000259" key="9">
    <source>
        <dbReference type="PROSITE" id="PS51379"/>
    </source>
</evidence>
<dbReference type="SUPFAM" id="SSF142019">
    <property type="entry name" value="Nqo1 FMN-binding domain-like"/>
    <property type="match status" value="1"/>
</dbReference>
<evidence type="ECO:0000256" key="2">
    <source>
        <dbReference type="ARBA" id="ARBA00022485"/>
    </source>
</evidence>
<dbReference type="Gene3D" id="3.30.70.20">
    <property type="match status" value="1"/>
</dbReference>
<evidence type="ECO:0000256" key="6">
    <source>
        <dbReference type="ARBA" id="ARBA00023004"/>
    </source>
</evidence>
<feature type="binding site" evidence="8">
    <location>
        <position position="373"/>
    </location>
    <ligand>
        <name>[4Fe-4S] cluster</name>
        <dbReference type="ChEBI" id="CHEBI:49883"/>
        <label>1</label>
    </ligand>
</feature>
<feature type="binding site" evidence="8">
    <location>
        <position position="416"/>
    </location>
    <ligand>
        <name>[4Fe-4S] cluster</name>
        <dbReference type="ChEBI" id="CHEBI:49883"/>
        <label>1</label>
    </ligand>
</feature>
<keyword evidence="8" id="KW-1278">Translocase</keyword>
<dbReference type="InterPro" id="IPR019554">
    <property type="entry name" value="Soluble_ligand-bd"/>
</dbReference>
<evidence type="ECO:0000256" key="3">
    <source>
        <dbReference type="ARBA" id="ARBA00022723"/>
    </source>
</evidence>
<dbReference type="NCBIfam" id="TIGR01945">
    <property type="entry name" value="rnfC"/>
    <property type="match status" value="1"/>
</dbReference>
<dbReference type="InterPro" id="IPR017900">
    <property type="entry name" value="4Fe4S_Fe_S_CS"/>
</dbReference>
<comment type="caution">
    <text evidence="10">The sequence shown here is derived from an EMBL/GenBank/DDBJ whole genome shotgun (WGS) entry which is preliminary data.</text>
</comment>
<feature type="binding site" evidence="8">
    <location>
        <position position="367"/>
    </location>
    <ligand>
        <name>[4Fe-4S] cluster</name>
        <dbReference type="ChEBI" id="CHEBI:49883"/>
        <label>1</label>
    </ligand>
</feature>
<dbReference type="InterPro" id="IPR010208">
    <property type="entry name" value="Ion_transpt_RnfC/RsxC"/>
</dbReference>
<dbReference type="InterPro" id="IPR017896">
    <property type="entry name" value="4Fe4S_Fe-S-bd"/>
</dbReference>
<feature type="domain" description="4Fe-4S ferredoxin-type" evidence="9">
    <location>
        <begin position="358"/>
        <end position="387"/>
    </location>
</feature>
<dbReference type="Proteomes" id="UP000245793">
    <property type="component" value="Unassembled WGS sequence"/>
</dbReference>
<keyword evidence="4 8" id="KW-0677">Repeat</keyword>
<comment type="similarity">
    <text evidence="8">Belongs to the 4Fe4S bacterial-type ferredoxin family. RnfC subfamily.</text>
</comment>
<dbReference type="PANTHER" id="PTHR43034">
    <property type="entry name" value="ION-TRANSLOCATING OXIDOREDUCTASE COMPLEX SUBUNIT C"/>
    <property type="match status" value="1"/>
</dbReference>
<dbReference type="Pfam" id="PF10531">
    <property type="entry name" value="SLBB"/>
    <property type="match status" value="1"/>
</dbReference>
<gene>
    <name evidence="8" type="primary">rnfC</name>
    <name evidence="10" type="ORF">C7381_103118</name>
</gene>